<proteinExistence type="predicted"/>
<evidence type="ECO:0000313" key="1">
    <source>
        <dbReference type="EMBL" id="XCC95449.1"/>
    </source>
</evidence>
<sequence>MFKLNVNGALVSPALQTQKIFENHTGNTGGGQPRRKIANMTGGEAEIRAEFAISLRRLCLELSGATRVAISIVRCFLRVSPSDHLALSGRVQSEIAAGFRAQMAHFCRK</sequence>
<protein>
    <submittedName>
        <fullName evidence="1">Uncharacterized protein</fullName>
    </submittedName>
</protein>
<gene>
    <name evidence="1" type="ORF">PVT71_20420</name>
</gene>
<organism evidence="1">
    <name type="scientific">Alloyangia sp. H15</name>
    <dbReference type="NCBI Taxonomy" id="3029062"/>
    <lineage>
        <taxon>Bacteria</taxon>
        <taxon>Pseudomonadati</taxon>
        <taxon>Pseudomonadota</taxon>
        <taxon>Alphaproteobacteria</taxon>
        <taxon>Rhodobacterales</taxon>
        <taxon>Roseobacteraceae</taxon>
        <taxon>Alloyangia</taxon>
    </lineage>
</organism>
<accession>A0AAU8ALQ6</accession>
<dbReference type="RefSeq" id="WP_353474300.1">
    <property type="nucleotide sequence ID" value="NZ_CP123385.1"/>
</dbReference>
<dbReference type="EMBL" id="CP123385">
    <property type="protein sequence ID" value="XCC95449.1"/>
    <property type="molecule type" value="Genomic_DNA"/>
</dbReference>
<reference evidence="1" key="1">
    <citation type="submission" date="2023-02" db="EMBL/GenBank/DDBJ databases">
        <title>Description and genomic characterization of Salipiger bruguierae sp. nov., isolated from the sediment of mangrove plant Bruguiera sexangula.</title>
        <authorList>
            <person name="Long M."/>
        </authorList>
    </citation>
    <scope>NUCLEOTIDE SEQUENCE</scope>
    <source>
        <strain evidence="1">H15</strain>
    </source>
</reference>
<dbReference type="AlphaFoldDB" id="A0AAU8ALQ6"/>
<name>A0AAU8ALQ6_9RHOB</name>